<organism evidence="1 2">
    <name type="scientific">Chaetomium strumarium</name>
    <dbReference type="NCBI Taxonomy" id="1170767"/>
    <lineage>
        <taxon>Eukaryota</taxon>
        <taxon>Fungi</taxon>
        <taxon>Dikarya</taxon>
        <taxon>Ascomycota</taxon>
        <taxon>Pezizomycotina</taxon>
        <taxon>Sordariomycetes</taxon>
        <taxon>Sordariomycetidae</taxon>
        <taxon>Sordariales</taxon>
        <taxon>Chaetomiaceae</taxon>
        <taxon>Chaetomium</taxon>
    </lineage>
</organism>
<gene>
    <name evidence="1" type="ORF">B0T15DRAFT_570009</name>
</gene>
<dbReference type="Proteomes" id="UP001273166">
    <property type="component" value="Unassembled WGS sequence"/>
</dbReference>
<reference evidence="1" key="2">
    <citation type="submission" date="2023-06" db="EMBL/GenBank/DDBJ databases">
        <authorList>
            <consortium name="Lawrence Berkeley National Laboratory"/>
            <person name="Mondo S.J."/>
            <person name="Hensen N."/>
            <person name="Bonometti L."/>
            <person name="Westerberg I."/>
            <person name="Brannstrom I.O."/>
            <person name="Guillou S."/>
            <person name="Cros-Aarteil S."/>
            <person name="Calhoun S."/>
            <person name="Haridas S."/>
            <person name="Kuo A."/>
            <person name="Pangilinan J."/>
            <person name="Riley R."/>
            <person name="Labutti K."/>
            <person name="Andreopoulos B."/>
            <person name="Lipzen A."/>
            <person name="Chen C."/>
            <person name="Yanf M."/>
            <person name="Daum C."/>
            <person name="Ng V."/>
            <person name="Clum A."/>
            <person name="Steindorff A."/>
            <person name="Ohm R."/>
            <person name="Martin F."/>
            <person name="Silar P."/>
            <person name="Natvig D."/>
            <person name="Lalanne C."/>
            <person name="Gautier V."/>
            <person name="Ament-Velasquez S.L."/>
            <person name="Kruys A."/>
            <person name="Hutchinson M.I."/>
            <person name="Powell A.J."/>
            <person name="Barry K."/>
            <person name="Miller A.N."/>
            <person name="Grigoriev I.V."/>
            <person name="Debuchy R."/>
            <person name="Gladieux P."/>
            <person name="Thoren M.H."/>
            <person name="Johannesson H."/>
        </authorList>
    </citation>
    <scope>NUCLEOTIDE SEQUENCE</scope>
    <source>
        <strain evidence="1">CBS 333.67</strain>
    </source>
</reference>
<keyword evidence="2" id="KW-1185">Reference proteome</keyword>
<dbReference type="EMBL" id="JAUDZG010000008">
    <property type="protein sequence ID" value="KAK3301731.1"/>
    <property type="molecule type" value="Genomic_DNA"/>
</dbReference>
<dbReference type="RefSeq" id="XP_062717511.1">
    <property type="nucleotide sequence ID" value="XM_062870825.1"/>
</dbReference>
<sequence length="196" mass="22412">MEFNPPRAIVHNEGCDLHYWYQGTGPPHHLRARRQWPRPAVQQHDRRPIRQIHTCATFDRRQMPASQVRLSIPQQAQDIRAVITAVGGAFDKPRASFGARLLGYDDEDEGVPKTVPPEPENEFPALLGYVPNLWRLRRNGTSIGVSVRAVRSKAKILECPKLLVLGHHHGFGVEAKEFLTYLLYMLEILEDRRRGV</sequence>
<dbReference type="AlphaFoldDB" id="A0AAJ0GKQ8"/>
<accession>A0AAJ0GKQ8</accession>
<protein>
    <submittedName>
        <fullName evidence="1">Uncharacterized protein</fullName>
    </submittedName>
</protein>
<reference evidence="1" key="1">
    <citation type="journal article" date="2023" name="Mol. Phylogenet. Evol.">
        <title>Genome-scale phylogeny and comparative genomics of the fungal order Sordariales.</title>
        <authorList>
            <person name="Hensen N."/>
            <person name="Bonometti L."/>
            <person name="Westerberg I."/>
            <person name="Brannstrom I.O."/>
            <person name="Guillou S."/>
            <person name="Cros-Aarteil S."/>
            <person name="Calhoun S."/>
            <person name="Haridas S."/>
            <person name="Kuo A."/>
            <person name="Mondo S."/>
            <person name="Pangilinan J."/>
            <person name="Riley R."/>
            <person name="LaButti K."/>
            <person name="Andreopoulos B."/>
            <person name="Lipzen A."/>
            <person name="Chen C."/>
            <person name="Yan M."/>
            <person name="Daum C."/>
            <person name="Ng V."/>
            <person name="Clum A."/>
            <person name="Steindorff A."/>
            <person name="Ohm R.A."/>
            <person name="Martin F."/>
            <person name="Silar P."/>
            <person name="Natvig D.O."/>
            <person name="Lalanne C."/>
            <person name="Gautier V."/>
            <person name="Ament-Velasquez S.L."/>
            <person name="Kruys A."/>
            <person name="Hutchinson M.I."/>
            <person name="Powell A.J."/>
            <person name="Barry K."/>
            <person name="Miller A.N."/>
            <person name="Grigoriev I.V."/>
            <person name="Debuchy R."/>
            <person name="Gladieux P."/>
            <person name="Hiltunen Thoren M."/>
            <person name="Johannesson H."/>
        </authorList>
    </citation>
    <scope>NUCLEOTIDE SEQUENCE</scope>
    <source>
        <strain evidence="1">CBS 333.67</strain>
    </source>
</reference>
<name>A0AAJ0GKQ8_9PEZI</name>
<comment type="caution">
    <text evidence="1">The sequence shown here is derived from an EMBL/GenBank/DDBJ whole genome shotgun (WGS) entry which is preliminary data.</text>
</comment>
<proteinExistence type="predicted"/>
<evidence type="ECO:0000313" key="2">
    <source>
        <dbReference type="Proteomes" id="UP001273166"/>
    </source>
</evidence>
<dbReference type="GeneID" id="87889654"/>
<evidence type="ECO:0000313" key="1">
    <source>
        <dbReference type="EMBL" id="KAK3301731.1"/>
    </source>
</evidence>